<protein>
    <recommendedName>
        <fullName evidence="4">F-box domain-containing protein</fullName>
    </recommendedName>
</protein>
<dbReference type="Proteomes" id="UP001629113">
    <property type="component" value="Unassembled WGS sequence"/>
</dbReference>
<feature type="compositionally biased region" description="Polar residues" evidence="1">
    <location>
        <begin position="529"/>
        <end position="542"/>
    </location>
</feature>
<dbReference type="SUPFAM" id="SSF52047">
    <property type="entry name" value="RNI-like"/>
    <property type="match status" value="1"/>
</dbReference>
<reference evidence="2 3" key="1">
    <citation type="submission" date="2024-06" db="EMBL/GenBank/DDBJ databases">
        <title>Complete genome of Phlyctema vagabunda strain 19-DSS-EL-015.</title>
        <authorList>
            <person name="Fiorenzani C."/>
        </authorList>
    </citation>
    <scope>NUCLEOTIDE SEQUENCE [LARGE SCALE GENOMIC DNA]</scope>
    <source>
        <strain evidence="2 3">19-DSS-EL-015</strain>
    </source>
</reference>
<keyword evidence="3" id="KW-1185">Reference proteome</keyword>
<evidence type="ECO:0008006" key="4">
    <source>
        <dbReference type="Google" id="ProtNLM"/>
    </source>
</evidence>
<gene>
    <name evidence="2" type="ORF">PVAG01_01357</name>
</gene>
<accession>A0ABR4PWX2</accession>
<evidence type="ECO:0000313" key="2">
    <source>
        <dbReference type="EMBL" id="KAL3427848.1"/>
    </source>
</evidence>
<dbReference type="EMBL" id="JBFCZG010000001">
    <property type="protein sequence ID" value="KAL3427848.1"/>
    <property type="molecule type" value="Genomic_DNA"/>
</dbReference>
<comment type="caution">
    <text evidence="2">The sequence shown here is derived from an EMBL/GenBank/DDBJ whole genome shotgun (WGS) entry which is preliminary data.</text>
</comment>
<organism evidence="2 3">
    <name type="scientific">Phlyctema vagabunda</name>
    <dbReference type="NCBI Taxonomy" id="108571"/>
    <lineage>
        <taxon>Eukaryota</taxon>
        <taxon>Fungi</taxon>
        <taxon>Dikarya</taxon>
        <taxon>Ascomycota</taxon>
        <taxon>Pezizomycotina</taxon>
        <taxon>Leotiomycetes</taxon>
        <taxon>Helotiales</taxon>
        <taxon>Dermateaceae</taxon>
        <taxon>Phlyctema</taxon>
    </lineage>
</organism>
<feature type="region of interest" description="Disordered" evidence="1">
    <location>
        <begin position="509"/>
        <end position="542"/>
    </location>
</feature>
<evidence type="ECO:0000313" key="3">
    <source>
        <dbReference type="Proteomes" id="UP001629113"/>
    </source>
</evidence>
<evidence type="ECO:0000256" key="1">
    <source>
        <dbReference type="SAM" id="MobiDB-lite"/>
    </source>
</evidence>
<proteinExistence type="predicted"/>
<feature type="region of interest" description="Disordered" evidence="1">
    <location>
        <begin position="1"/>
        <end position="22"/>
    </location>
</feature>
<name>A0ABR4PWX2_9HELO</name>
<sequence length="632" mass="71359">MDDNCSQELQPPASLGNHEIDGRAVPRTNCSDSAAVPLLIQSSSYLPTNAPASMESLPTEILEMILMWDVRLCRTEKNVILPLRLVCSAFDQVLRPYIFKTLQLEFSRFARDKIPPSSEAIKRVGDLCTAVHIDMMVIRDEEEISRLSQIFRGILGKVPEMTTLLDSLRKYCMNENTFEAADFRRVTNVVLHSTPHMTRLKLNLPFQVVGVASKTATLLLANTLASVAQRPAEFSKIETLVLDHVSDTTINSLCSNPMDITNAQATFHRLKHLVLSIKRQESRQAAMNMFTMHLWFLIRQATKLETLCIIGWNVKRNGQTRTNHSNVSSFTEWSMRTIPFILDPLLPARRLEYLRCIELKRVDIEPWALNGLVESVCSSLKELYLNEVYLKVFGSSELERTPLWIGHGPVVRKPDGSLWLAESLRNMEGLQLEVLRATGLGYDDFDPDKTSAYPNYDLSDPKALGRSFDQRFVEAVFGIGIEIEMMDAPSQSDEALELDVIPSSDVTPVSFEASSSVPPPTLAEPSVSPPTHTASPSRNDSSISLLRARRTGSHRIHKIRPKIDYDAETYQRHRNVTSHFKRCIDGWFTNHNEQALRELQKIITVADRGMTLLNEEIERSHAEAMNAMDRAT</sequence>